<name>A0ACC2ELD0_DIPCM</name>
<protein>
    <submittedName>
        <fullName evidence="1">Uncharacterized protein</fullName>
    </submittedName>
</protein>
<evidence type="ECO:0000313" key="2">
    <source>
        <dbReference type="Proteomes" id="UP001162992"/>
    </source>
</evidence>
<comment type="caution">
    <text evidence="1">The sequence shown here is derived from an EMBL/GenBank/DDBJ whole genome shotgun (WGS) entry which is preliminary data.</text>
</comment>
<dbReference type="EMBL" id="CM055093">
    <property type="protein sequence ID" value="KAJ7567244.1"/>
    <property type="molecule type" value="Genomic_DNA"/>
</dbReference>
<reference evidence="2" key="1">
    <citation type="journal article" date="2024" name="Proc. Natl. Acad. Sci. U.S.A.">
        <title>Extraordinary preservation of gene collinearity over three hundred million years revealed in homosporous lycophytes.</title>
        <authorList>
            <person name="Li C."/>
            <person name="Wickell D."/>
            <person name="Kuo L.Y."/>
            <person name="Chen X."/>
            <person name="Nie B."/>
            <person name="Liao X."/>
            <person name="Peng D."/>
            <person name="Ji J."/>
            <person name="Jenkins J."/>
            <person name="Williams M."/>
            <person name="Shu S."/>
            <person name="Plott C."/>
            <person name="Barry K."/>
            <person name="Rajasekar S."/>
            <person name="Grimwood J."/>
            <person name="Han X."/>
            <person name="Sun S."/>
            <person name="Hou Z."/>
            <person name="He W."/>
            <person name="Dai G."/>
            <person name="Sun C."/>
            <person name="Schmutz J."/>
            <person name="Leebens-Mack J.H."/>
            <person name="Li F.W."/>
            <person name="Wang L."/>
        </authorList>
    </citation>
    <scope>NUCLEOTIDE SEQUENCE [LARGE SCALE GENOMIC DNA]</scope>
    <source>
        <strain evidence="2">cv. PW_Plant_1</strain>
    </source>
</reference>
<accession>A0ACC2ELD0</accession>
<gene>
    <name evidence="1" type="ORF">O6H91_02G138600</name>
</gene>
<proteinExistence type="predicted"/>
<dbReference type="Proteomes" id="UP001162992">
    <property type="component" value="Chromosome 2"/>
</dbReference>
<organism evidence="1 2">
    <name type="scientific">Diphasiastrum complanatum</name>
    <name type="common">Issler's clubmoss</name>
    <name type="synonym">Lycopodium complanatum</name>
    <dbReference type="NCBI Taxonomy" id="34168"/>
    <lineage>
        <taxon>Eukaryota</taxon>
        <taxon>Viridiplantae</taxon>
        <taxon>Streptophyta</taxon>
        <taxon>Embryophyta</taxon>
        <taxon>Tracheophyta</taxon>
        <taxon>Lycopodiopsida</taxon>
        <taxon>Lycopodiales</taxon>
        <taxon>Lycopodiaceae</taxon>
        <taxon>Lycopodioideae</taxon>
        <taxon>Diphasiastrum</taxon>
    </lineage>
</organism>
<sequence>MEGRRSAIVFGLVIVLLIGLVDVNLATGDYKVEDDADRKVEETTQDAQDQSARTWGDAAKDWARTVTDFSSKESGKAHESIKDTSSKVVDKGADAANEGNHYVNDILRQAMDQLVAVKEKIAKIVSDTQEKLYEAFESGKGTVQQKGSESINHAKDLSDVSKDEVSGRAREGTEGLRQKASEVAENLKDAAGTLSDKVTGGAEDATGSAQGLFHSTRETLPPKADLTKETLKSAKGTAAERAQVKEESVQDKASKVASELGDKIKQTVSGQQQSADRQEL</sequence>
<keyword evidence="2" id="KW-1185">Reference proteome</keyword>
<evidence type="ECO:0000313" key="1">
    <source>
        <dbReference type="EMBL" id="KAJ7567244.1"/>
    </source>
</evidence>